<reference evidence="1" key="1">
    <citation type="submission" date="2018-11" db="EMBL/GenBank/DDBJ databases">
        <authorList>
            <consortium name="Pathogen Informatics"/>
        </authorList>
    </citation>
    <scope>NUCLEOTIDE SEQUENCE</scope>
</reference>
<accession>A0A448WV17</accession>
<keyword evidence="2" id="KW-1185">Reference proteome</keyword>
<proteinExistence type="predicted"/>
<dbReference type="EMBL" id="CAAALY010048944">
    <property type="protein sequence ID" value="VEL20981.1"/>
    <property type="molecule type" value="Genomic_DNA"/>
</dbReference>
<dbReference type="AlphaFoldDB" id="A0A448WV17"/>
<dbReference type="Proteomes" id="UP000784294">
    <property type="component" value="Unassembled WGS sequence"/>
</dbReference>
<evidence type="ECO:0000313" key="2">
    <source>
        <dbReference type="Proteomes" id="UP000784294"/>
    </source>
</evidence>
<name>A0A448WV17_9PLAT</name>
<organism evidence="1 2">
    <name type="scientific">Protopolystoma xenopodis</name>
    <dbReference type="NCBI Taxonomy" id="117903"/>
    <lineage>
        <taxon>Eukaryota</taxon>
        <taxon>Metazoa</taxon>
        <taxon>Spiralia</taxon>
        <taxon>Lophotrochozoa</taxon>
        <taxon>Platyhelminthes</taxon>
        <taxon>Monogenea</taxon>
        <taxon>Polyopisthocotylea</taxon>
        <taxon>Polystomatidea</taxon>
        <taxon>Polystomatidae</taxon>
        <taxon>Protopolystoma</taxon>
    </lineage>
</organism>
<comment type="caution">
    <text evidence="1">The sequence shown here is derived from an EMBL/GenBank/DDBJ whole genome shotgun (WGS) entry which is preliminary data.</text>
</comment>
<gene>
    <name evidence="1" type="ORF">PXEA_LOCUS14421</name>
</gene>
<protein>
    <submittedName>
        <fullName evidence="1">Uncharacterized protein</fullName>
    </submittedName>
</protein>
<sequence>MRRSCLLVTPDTKAAAVWFNALHSVINTLNQACLAELNRLLPRHQTGTILT</sequence>
<evidence type="ECO:0000313" key="1">
    <source>
        <dbReference type="EMBL" id="VEL20981.1"/>
    </source>
</evidence>